<comment type="catalytic activity">
    <reaction evidence="10">
        <text>tRNA(Val) + L-valine + ATP = L-valyl-tRNA(Val) + AMP + diphosphate</text>
        <dbReference type="Rhea" id="RHEA:10704"/>
        <dbReference type="Rhea" id="RHEA-COMP:9672"/>
        <dbReference type="Rhea" id="RHEA-COMP:9708"/>
        <dbReference type="ChEBI" id="CHEBI:30616"/>
        <dbReference type="ChEBI" id="CHEBI:33019"/>
        <dbReference type="ChEBI" id="CHEBI:57762"/>
        <dbReference type="ChEBI" id="CHEBI:78442"/>
        <dbReference type="ChEBI" id="CHEBI:78537"/>
        <dbReference type="ChEBI" id="CHEBI:456215"/>
        <dbReference type="EC" id="6.1.1.9"/>
    </reaction>
</comment>
<keyword evidence="2 13" id="KW-0436">Ligase</keyword>
<evidence type="ECO:0000313" key="13">
    <source>
        <dbReference type="EMBL" id="GAE53175.1"/>
    </source>
</evidence>
<dbReference type="InterPro" id="IPR010978">
    <property type="entry name" value="tRNA-bd_arm"/>
</dbReference>
<proteinExistence type="inferred from homology"/>
<dbReference type="SUPFAM" id="SSF47323">
    <property type="entry name" value="Anticodon-binding domain of a subclass of class I aminoacyl-tRNA synthetases"/>
    <property type="match status" value="1"/>
</dbReference>
<name>W4S999_9XANT</name>
<evidence type="ECO:0000256" key="8">
    <source>
        <dbReference type="ARBA" id="ARBA00024407"/>
    </source>
</evidence>
<dbReference type="PANTHER" id="PTHR11946">
    <property type="entry name" value="VALYL-TRNA SYNTHETASES"/>
    <property type="match status" value="1"/>
</dbReference>
<comment type="caution">
    <text evidence="13">The sequence shown here is derived from an EMBL/GenBank/DDBJ whole genome shotgun (WGS) entry which is preliminary data.</text>
</comment>
<comment type="similarity">
    <text evidence="11">Belongs to the class-I aminoacyl-tRNA synthetase family. ValS type 1 subfamily.</text>
</comment>
<evidence type="ECO:0000256" key="4">
    <source>
        <dbReference type="ARBA" id="ARBA00022840"/>
    </source>
</evidence>
<feature type="domain" description="Valyl-tRNA synthetase tRNA-binding arm" evidence="12">
    <location>
        <begin position="82"/>
        <end position="146"/>
    </location>
</feature>
<dbReference type="GO" id="GO:0006438">
    <property type="term" value="P:valyl-tRNA aminoacylation"/>
    <property type="evidence" value="ECO:0007669"/>
    <property type="project" value="InterPro"/>
</dbReference>
<dbReference type="Pfam" id="PF10458">
    <property type="entry name" value="Val_tRNA-synt_C"/>
    <property type="match status" value="1"/>
</dbReference>
<evidence type="ECO:0000256" key="6">
    <source>
        <dbReference type="ARBA" id="ARBA00023054"/>
    </source>
</evidence>
<dbReference type="Proteomes" id="UP000019143">
    <property type="component" value="Unassembled WGS sequence"/>
</dbReference>
<dbReference type="PANTHER" id="PTHR11946:SF93">
    <property type="entry name" value="VALINE--TRNA LIGASE, CHLOROPLASTIC_MITOCHONDRIAL 2"/>
    <property type="match status" value="1"/>
</dbReference>
<keyword evidence="4" id="KW-0067">ATP-binding</keyword>
<dbReference type="SUPFAM" id="SSF46589">
    <property type="entry name" value="tRNA-binding arm"/>
    <property type="match status" value="1"/>
</dbReference>
<dbReference type="InterPro" id="IPR037118">
    <property type="entry name" value="Val-tRNA_synth_C_sf"/>
</dbReference>
<dbReference type="AlphaFoldDB" id="W4S999"/>
<keyword evidence="3" id="KW-0547">Nucleotide-binding</keyword>
<accession>W4S999</accession>
<evidence type="ECO:0000256" key="10">
    <source>
        <dbReference type="ARBA" id="ARBA00047552"/>
    </source>
</evidence>
<dbReference type="InterPro" id="IPR002303">
    <property type="entry name" value="Valyl-tRNA_ligase"/>
</dbReference>
<dbReference type="InterPro" id="IPR019499">
    <property type="entry name" value="Val-tRNA_synth_tRNA-bd"/>
</dbReference>
<reference evidence="13 14" key="1">
    <citation type="submission" date="2014-01" db="EMBL/GenBank/DDBJ databases">
        <title>Genome sequence and analysis of Xanthomonas arboricola pv. pruni.</title>
        <authorList>
            <person name="Fujikawa T."/>
            <person name="Nakazono-Nagaoka E."/>
        </authorList>
    </citation>
    <scope>NUCLEOTIDE SEQUENCE [LARGE SCALE GENOMIC DNA]</scope>
    <source>
        <strain evidence="14">MAFF 311562</strain>
    </source>
</reference>
<dbReference type="Gene3D" id="1.10.287.380">
    <property type="entry name" value="Valyl-tRNA synthetase, C-terminal domain"/>
    <property type="match status" value="1"/>
</dbReference>
<organism evidence="13 14">
    <name type="scientific">Xanthomonas arboricola pv. pruni str. MAFF 311562</name>
    <dbReference type="NCBI Taxonomy" id="1414836"/>
    <lineage>
        <taxon>Bacteria</taxon>
        <taxon>Pseudomonadati</taxon>
        <taxon>Pseudomonadota</taxon>
        <taxon>Gammaproteobacteria</taxon>
        <taxon>Lysobacterales</taxon>
        <taxon>Lysobacteraceae</taxon>
        <taxon>Xanthomonas</taxon>
    </lineage>
</organism>
<evidence type="ECO:0000256" key="11">
    <source>
        <dbReference type="ARBA" id="ARBA00060830"/>
    </source>
</evidence>
<evidence type="ECO:0000256" key="5">
    <source>
        <dbReference type="ARBA" id="ARBA00022917"/>
    </source>
</evidence>
<dbReference type="FunFam" id="1.10.287.380:FF:000001">
    <property type="entry name" value="Valine--tRNA ligase"/>
    <property type="match status" value="1"/>
</dbReference>
<dbReference type="GO" id="GO:0005829">
    <property type="term" value="C:cytosol"/>
    <property type="evidence" value="ECO:0007669"/>
    <property type="project" value="TreeGrafter"/>
</dbReference>
<keyword evidence="5" id="KW-0648">Protein biosynthesis</keyword>
<evidence type="ECO:0000313" key="14">
    <source>
        <dbReference type="Proteomes" id="UP000019143"/>
    </source>
</evidence>
<keyword evidence="6" id="KW-0175">Coiled coil</keyword>
<sequence length="146" mass="16043">MVSALRRVRSELNVPPSKQVRLLLQAGTADDRARIGRFASQLSFLLKLEAIDWLDAGQNTPPSATAIVGELTLLVPLEGLVDMDAERTRLDKEIKRVEGEIGKCNGKLGNATFVQNAPAVVVGQERARLNDWTTQLTGLREQRAKI</sequence>
<dbReference type="InterPro" id="IPR009080">
    <property type="entry name" value="tRNAsynth_Ia_anticodon-bd"/>
</dbReference>
<keyword evidence="7 13" id="KW-0030">Aminoacyl-tRNA synthetase</keyword>
<gene>
    <name evidence="13" type="primary">valS_2</name>
    <name evidence="13" type="ORF">XPU_4707</name>
</gene>
<evidence type="ECO:0000256" key="9">
    <source>
        <dbReference type="ARBA" id="ARBA00029936"/>
    </source>
</evidence>
<dbReference type="GO" id="GO:0005524">
    <property type="term" value="F:ATP binding"/>
    <property type="evidence" value="ECO:0007669"/>
    <property type="project" value="UniProtKB-KW"/>
</dbReference>
<protein>
    <recommendedName>
        <fullName evidence="8">Valine--tRNA ligase</fullName>
        <ecNumber evidence="1">6.1.1.9</ecNumber>
    </recommendedName>
    <alternativeName>
        <fullName evidence="9">Valyl-tRNA synthetase</fullName>
    </alternativeName>
</protein>
<evidence type="ECO:0000256" key="7">
    <source>
        <dbReference type="ARBA" id="ARBA00023146"/>
    </source>
</evidence>
<dbReference type="EMBL" id="BAVB01000403">
    <property type="protein sequence ID" value="GAE53175.1"/>
    <property type="molecule type" value="Genomic_DNA"/>
</dbReference>
<dbReference type="GO" id="GO:0004832">
    <property type="term" value="F:valine-tRNA ligase activity"/>
    <property type="evidence" value="ECO:0007669"/>
    <property type="project" value="UniProtKB-EC"/>
</dbReference>
<evidence type="ECO:0000256" key="3">
    <source>
        <dbReference type="ARBA" id="ARBA00022741"/>
    </source>
</evidence>
<evidence type="ECO:0000256" key="1">
    <source>
        <dbReference type="ARBA" id="ARBA00013169"/>
    </source>
</evidence>
<dbReference type="EC" id="6.1.1.9" evidence="1"/>
<evidence type="ECO:0000259" key="12">
    <source>
        <dbReference type="Pfam" id="PF10458"/>
    </source>
</evidence>
<evidence type="ECO:0000256" key="2">
    <source>
        <dbReference type="ARBA" id="ARBA00022598"/>
    </source>
</evidence>